<protein>
    <recommendedName>
        <fullName evidence="14">Riboflavin biosynthesis protein</fullName>
    </recommendedName>
    <domain>
        <recommendedName>
            <fullName evidence="14">Riboflavin kinase</fullName>
            <ecNumber evidence="14">2.7.1.26</ecNumber>
        </recommendedName>
        <alternativeName>
            <fullName evidence="14">Flavokinase</fullName>
        </alternativeName>
    </domain>
    <domain>
        <recommendedName>
            <fullName evidence="14">FMN adenylyltransferase</fullName>
            <ecNumber evidence="14">2.7.7.2</ecNumber>
        </recommendedName>
        <alternativeName>
            <fullName evidence="14">FAD pyrophosphorylase</fullName>
        </alternativeName>
        <alternativeName>
            <fullName evidence="14">FAD synthase</fullName>
        </alternativeName>
    </domain>
</protein>
<dbReference type="InterPro" id="IPR015864">
    <property type="entry name" value="FAD_synthase"/>
</dbReference>
<keyword evidence="5 14" id="KW-0808">Transferase</keyword>
<gene>
    <name evidence="16" type="primary">ribF</name>
    <name evidence="16" type="ORF">H8705_07955</name>
</gene>
<dbReference type="EMBL" id="JACRTD010000005">
    <property type="protein sequence ID" value="MBC8585514.1"/>
    <property type="molecule type" value="Genomic_DNA"/>
</dbReference>
<dbReference type="InterPro" id="IPR002606">
    <property type="entry name" value="Riboflavin_kinase_bac"/>
</dbReference>
<keyword evidence="10 14" id="KW-0067">ATP-binding</keyword>
<dbReference type="InterPro" id="IPR014729">
    <property type="entry name" value="Rossmann-like_a/b/a_fold"/>
</dbReference>
<evidence type="ECO:0000256" key="7">
    <source>
        <dbReference type="ARBA" id="ARBA00022741"/>
    </source>
</evidence>
<dbReference type="InterPro" id="IPR023468">
    <property type="entry name" value="Riboflavin_kinase"/>
</dbReference>
<keyword evidence="8 14" id="KW-0418">Kinase</keyword>
<keyword evidence="4 14" id="KW-0288">FMN</keyword>
<dbReference type="InterPro" id="IPR023465">
    <property type="entry name" value="Riboflavin_kinase_dom_sf"/>
</dbReference>
<keyword evidence="6 14" id="KW-0548">Nucleotidyltransferase</keyword>
<evidence type="ECO:0000256" key="4">
    <source>
        <dbReference type="ARBA" id="ARBA00022643"/>
    </source>
</evidence>
<dbReference type="GO" id="GO:0008531">
    <property type="term" value="F:riboflavin kinase activity"/>
    <property type="evidence" value="ECO:0007669"/>
    <property type="project" value="UniProtKB-UniRule"/>
</dbReference>
<evidence type="ECO:0000256" key="12">
    <source>
        <dbReference type="ARBA" id="ARBA00047880"/>
    </source>
</evidence>
<comment type="pathway">
    <text evidence="1 14">Cofactor biosynthesis; FAD biosynthesis; FAD from FMN: step 1/1.</text>
</comment>
<dbReference type="SUPFAM" id="SSF82114">
    <property type="entry name" value="Riboflavin kinase-like"/>
    <property type="match status" value="1"/>
</dbReference>
<dbReference type="Gene3D" id="2.40.30.30">
    <property type="entry name" value="Riboflavin kinase-like"/>
    <property type="match status" value="1"/>
</dbReference>
<dbReference type="PANTHER" id="PTHR22749:SF6">
    <property type="entry name" value="RIBOFLAVIN KINASE"/>
    <property type="match status" value="1"/>
</dbReference>
<comment type="catalytic activity">
    <reaction evidence="12 14">
        <text>riboflavin + ATP = FMN + ADP + H(+)</text>
        <dbReference type="Rhea" id="RHEA:14357"/>
        <dbReference type="ChEBI" id="CHEBI:15378"/>
        <dbReference type="ChEBI" id="CHEBI:30616"/>
        <dbReference type="ChEBI" id="CHEBI:57986"/>
        <dbReference type="ChEBI" id="CHEBI:58210"/>
        <dbReference type="ChEBI" id="CHEBI:456216"/>
        <dbReference type="EC" id="2.7.1.26"/>
    </reaction>
</comment>
<dbReference type="AlphaFoldDB" id="A0A926ES55"/>
<dbReference type="SUPFAM" id="SSF52374">
    <property type="entry name" value="Nucleotidylyl transferase"/>
    <property type="match status" value="1"/>
</dbReference>
<reference evidence="16" key="1">
    <citation type="submission" date="2020-08" db="EMBL/GenBank/DDBJ databases">
        <title>Genome public.</title>
        <authorList>
            <person name="Liu C."/>
            <person name="Sun Q."/>
        </authorList>
    </citation>
    <scope>NUCLEOTIDE SEQUENCE</scope>
    <source>
        <strain evidence="16">NSJ-64</strain>
    </source>
</reference>
<comment type="pathway">
    <text evidence="2 14">Cofactor biosynthesis; FMN biosynthesis; FMN from riboflavin (ATP route): step 1/1.</text>
</comment>
<dbReference type="GO" id="GO:0006747">
    <property type="term" value="P:FAD biosynthetic process"/>
    <property type="evidence" value="ECO:0007669"/>
    <property type="project" value="UniProtKB-UniRule"/>
</dbReference>
<evidence type="ECO:0000256" key="9">
    <source>
        <dbReference type="ARBA" id="ARBA00022827"/>
    </source>
</evidence>
<dbReference type="Pfam" id="PF01687">
    <property type="entry name" value="Flavokinase"/>
    <property type="match status" value="1"/>
</dbReference>
<keyword evidence="17" id="KW-1185">Reference proteome</keyword>
<evidence type="ECO:0000313" key="16">
    <source>
        <dbReference type="EMBL" id="MBC8585514.1"/>
    </source>
</evidence>
<name>A0A926ES55_9FIRM</name>
<evidence type="ECO:0000256" key="8">
    <source>
        <dbReference type="ARBA" id="ARBA00022777"/>
    </source>
</evidence>
<dbReference type="GO" id="GO:0005524">
    <property type="term" value="F:ATP binding"/>
    <property type="evidence" value="ECO:0007669"/>
    <property type="project" value="UniProtKB-UniRule"/>
</dbReference>
<comment type="catalytic activity">
    <reaction evidence="13 14">
        <text>FMN + ATP + H(+) = FAD + diphosphate</text>
        <dbReference type="Rhea" id="RHEA:17237"/>
        <dbReference type="ChEBI" id="CHEBI:15378"/>
        <dbReference type="ChEBI" id="CHEBI:30616"/>
        <dbReference type="ChEBI" id="CHEBI:33019"/>
        <dbReference type="ChEBI" id="CHEBI:57692"/>
        <dbReference type="ChEBI" id="CHEBI:58210"/>
        <dbReference type="EC" id="2.7.7.2"/>
    </reaction>
</comment>
<dbReference type="EC" id="2.7.7.2" evidence="14"/>
<dbReference type="InterPro" id="IPR015865">
    <property type="entry name" value="Riboflavin_kinase_bac/euk"/>
</dbReference>
<evidence type="ECO:0000259" key="15">
    <source>
        <dbReference type="SMART" id="SM00904"/>
    </source>
</evidence>
<evidence type="ECO:0000256" key="10">
    <source>
        <dbReference type="ARBA" id="ARBA00022840"/>
    </source>
</evidence>
<dbReference type="Proteomes" id="UP000623678">
    <property type="component" value="Unassembled WGS sequence"/>
</dbReference>
<keyword evidence="9 14" id="KW-0274">FAD</keyword>
<comment type="caution">
    <text evidence="16">The sequence shown here is derived from an EMBL/GenBank/DDBJ whole genome shotgun (WGS) entry which is preliminary data.</text>
</comment>
<evidence type="ECO:0000256" key="13">
    <source>
        <dbReference type="ARBA" id="ARBA00049494"/>
    </source>
</evidence>
<proteinExistence type="inferred from homology"/>
<evidence type="ECO:0000313" key="17">
    <source>
        <dbReference type="Proteomes" id="UP000623678"/>
    </source>
</evidence>
<evidence type="ECO:0000256" key="1">
    <source>
        <dbReference type="ARBA" id="ARBA00004726"/>
    </source>
</evidence>
<evidence type="ECO:0000256" key="14">
    <source>
        <dbReference type="PIRNR" id="PIRNR004491"/>
    </source>
</evidence>
<dbReference type="GO" id="GO:0009231">
    <property type="term" value="P:riboflavin biosynthetic process"/>
    <property type="evidence" value="ECO:0007669"/>
    <property type="project" value="InterPro"/>
</dbReference>
<dbReference type="PIRSF" id="PIRSF004491">
    <property type="entry name" value="FAD_Synth"/>
    <property type="match status" value="1"/>
</dbReference>
<dbReference type="Gene3D" id="3.40.50.620">
    <property type="entry name" value="HUPs"/>
    <property type="match status" value="1"/>
</dbReference>
<evidence type="ECO:0000256" key="6">
    <source>
        <dbReference type="ARBA" id="ARBA00022695"/>
    </source>
</evidence>
<sequence length="313" mass="35040">MLVIHELDGQVNCRHTAVALGFFDGLHLGHEAVIRRALSYEGDGICSCVFTFTMSGSHPKSKLGAGELLTEAQKEELLKSWGVRMMLCPEFDEFKEMSPADYVKQVLVDLLHAKWVCCGYDFHFGKGAVAGPEELKELCAPYGISVEVVDAVEMEGRPISSTRIRTLLKEGQVEQANRLLGRAFGYNFKVTKGKQLGRTIDSPTINQCMPANFVALKHGVYTSITKVEKGWLPSVTNVGLRPTVDQDPRVISETYIYGYQGNLYGKQVDVRLLHFLRPEKKYPSVKELKEQIQRDILASLPIAQEYIAKNNEK</sequence>
<evidence type="ECO:0000256" key="5">
    <source>
        <dbReference type="ARBA" id="ARBA00022679"/>
    </source>
</evidence>
<dbReference type="EC" id="2.7.1.26" evidence="14"/>
<dbReference type="GO" id="GO:0003919">
    <property type="term" value="F:FMN adenylyltransferase activity"/>
    <property type="evidence" value="ECO:0007669"/>
    <property type="project" value="UniProtKB-UniRule"/>
</dbReference>
<dbReference type="RefSeq" id="WP_262395301.1">
    <property type="nucleotide sequence ID" value="NZ_JACRTD010000005.1"/>
</dbReference>
<keyword evidence="11" id="KW-0511">Multifunctional enzyme</keyword>
<dbReference type="PANTHER" id="PTHR22749">
    <property type="entry name" value="RIBOFLAVIN KINASE/FMN ADENYLYLTRANSFERASE"/>
    <property type="match status" value="1"/>
</dbReference>
<dbReference type="SMART" id="SM00904">
    <property type="entry name" value="Flavokinase"/>
    <property type="match status" value="1"/>
</dbReference>
<keyword evidence="7 14" id="KW-0547">Nucleotide-binding</keyword>
<accession>A0A926ES55</accession>
<evidence type="ECO:0000256" key="2">
    <source>
        <dbReference type="ARBA" id="ARBA00005201"/>
    </source>
</evidence>
<dbReference type="GO" id="GO:0009398">
    <property type="term" value="P:FMN biosynthetic process"/>
    <property type="evidence" value="ECO:0007669"/>
    <property type="project" value="UniProtKB-UniRule"/>
</dbReference>
<comment type="similarity">
    <text evidence="14">Belongs to the ribF family.</text>
</comment>
<dbReference type="Pfam" id="PF06574">
    <property type="entry name" value="FAD_syn"/>
    <property type="match status" value="1"/>
</dbReference>
<evidence type="ECO:0000256" key="3">
    <source>
        <dbReference type="ARBA" id="ARBA00022630"/>
    </source>
</evidence>
<evidence type="ECO:0000256" key="11">
    <source>
        <dbReference type="ARBA" id="ARBA00023268"/>
    </source>
</evidence>
<feature type="domain" description="Riboflavin kinase" evidence="15">
    <location>
        <begin position="179"/>
        <end position="304"/>
    </location>
</feature>
<dbReference type="CDD" id="cd02064">
    <property type="entry name" value="FAD_synthetase_N"/>
    <property type="match status" value="1"/>
</dbReference>
<organism evidence="16 17">
    <name type="scientific">Youxingia wuxianensis</name>
    <dbReference type="NCBI Taxonomy" id="2763678"/>
    <lineage>
        <taxon>Bacteria</taxon>
        <taxon>Bacillati</taxon>
        <taxon>Bacillota</taxon>
        <taxon>Clostridia</taxon>
        <taxon>Eubacteriales</taxon>
        <taxon>Oscillospiraceae</taxon>
        <taxon>Youxingia</taxon>
    </lineage>
</organism>
<keyword evidence="3 14" id="KW-0285">Flavoprotein</keyword>
<dbReference type="NCBIfam" id="TIGR00083">
    <property type="entry name" value="ribF"/>
    <property type="match status" value="1"/>
</dbReference>